<accession>A0AAV2ABI0</accession>
<reference evidence="1 2" key="1">
    <citation type="submission" date="2024-04" db="EMBL/GenBank/DDBJ databases">
        <authorList>
            <person name="Rising A."/>
            <person name="Reimegard J."/>
            <person name="Sonavane S."/>
            <person name="Akerstrom W."/>
            <person name="Nylinder S."/>
            <person name="Hedman E."/>
            <person name="Kallberg Y."/>
        </authorList>
    </citation>
    <scope>NUCLEOTIDE SEQUENCE [LARGE SCALE GENOMIC DNA]</scope>
</reference>
<organism evidence="1 2">
    <name type="scientific">Larinioides sclopetarius</name>
    <dbReference type="NCBI Taxonomy" id="280406"/>
    <lineage>
        <taxon>Eukaryota</taxon>
        <taxon>Metazoa</taxon>
        <taxon>Ecdysozoa</taxon>
        <taxon>Arthropoda</taxon>
        <taxon>Chelicerata</taxon>
        <taxon>Arachnida</taxon>
        <taxon>Araneae</taxon>
        <taxon>Araneomorphae</taxon>
        <taxon>Entelegynae</taxon>
        <taxon>Araneoidea</taxon>
        <taxon>Araneidae</taxon>
        <taxon>Larinioides</taxon>
    </lineage>
</organism>
<evidence type="ECO:0000313" key="2">
    <source>
        <dbReference type="Proteomes" id="UP001497382"/>
    </source>
</evidence>
<comment type="caution">
    <text evidence="1">The sequence shown here is derived from an EMBL/GenBank/DDBJ whole genome shotgun (WGS) entry which is preliminary data.</text>
</comment>
<proteinExistence type="predicted"/>
<dbReference type="EMBL" id="CAXIEN010000142">
    <property type="protein sequence ID" value="CAL1281349.1"/>
    <property type="molecule type" value="Genomic_DNA"/>
</dbReference>
<sequence length="205" mass="23630">MTLKQRRSLTTYSLKTVIKEDIMERVGRSHTNHLLSSDKCEDRRYEKLLTIYFPFRPKFSVETFKFVPEGFEMLLQEINVSLRNDPCSESYEEGGYYLYSPPTNGVHLKLAKFSGTALSKELRKHCNRNYQTERQLLQAISNYCTCTSLHLAGLHPISEVQQTGVCLALSDDTIRRIASNESSMKINEETSIRTDAELKEAESFR</sequence>
<dbReference type="Proteomes" id="UP001497382">
    <property type="component" value="Unassembled WGS sequence"/>
</dbReference>
<keyword evidence="2" id="KW-1185">Reference proteome</keyword>
<dbReference type="AlphaFoldDB" id="A0AAV2ABI0"/>
<protein>
    <submittedName>
        <fullName evidence="1">Uncharacterized protein</fullName>
    </submittedName>
</protein>
<gene>
    <name evidence="1" type="ORF">LARSCL_LOCUS11517</name>
</gene>
<name>A0AAV2ABI0_9ARAC</name>
<evidence type="ECO:0000313" key="1">
    <source>
        <dbReference type="EMBL" id="CAL1281349.1"/>
    </source>
</evidence>